<comment type="caution">
    <text evidence="2">The sequence shown here is derived from an EMBL/GenBank/DDBJ whole genome shotgun (WGS) entry which is preliminary data.</text>
</comment>
<proteinExistence type="predicted"/>
<sequence>MKNSTLLFRTLFFIILIAGSAHLVSYASKSNTYTTNSGTEKLVKTSQKTSNTIDFEGKWKVQYKNTEFNGFIIYHIKKEGSVFNAYTYKYEDENGYSENAPKEKILTIKSSYKNSAKGMYILTYKNEKYKVDCKINIHNNHTFKLSYNAYGYNGVETWKKLK</sequence>
<dbReference type="EMBL" id="CAXJRC010000008">
    <property type="protein sequence ID" value="CAL2105596.1"/>
    <property type="molecule type" value="Genomic_DNA"/>
</dbReference>
<dbReference type="Proteomes" id="UP001497602">
    <property type="component" value="Unassembled WGS sequence"/>
</dbReference>
<keyword evidence="3" id="KW-1185">Reference proteome</keyword>
<dbReference type="RefSeq" id="WP_348704459.1">
    <property type="nucleotide sequence ID" value="NZ_CAXIYA010000022.1"/>
</dbReference>
<evidence type="ECO:0000313" key="2">
    <source>
        <dbReference type="EMBL" id="CAL2105596.1"/>
    </source>
</evidence>
<evidence type="ECO:0000313" key="3">
    <source>
        <dbReference type="Proteomes" id="UP001497602"/>
    </source>
</evidence>
<reference evidence="2 3" key="1">
    <citation type="submission" date="2024-05" db="EMBL/GenBank/DDBJ databases">
        <authorList>
            <person name="Duchaud E."/>
        </authorList>
    </citation>
    <scope>NUCLEOTIDE SEQUENCE [LARGE SCALE GENOMIC DNA]</scope>
    <source>
        <strain evidence="2">Ena-SAMPLE-TAB-13-05-2024-13:56:06:370-140305</strain>
    </source>
</reference>
<evidence type="ECO:0000256" key="1">
    <source>
        <dbReference type="SAM" id="SignalP"/>
    </source>
</evidence>
<name>A0ABM9PJ01_9FLAO</name>
<protein>
    <recommendedName>
        <fullName evidence="4">DUF4488 domain-containing protein</fullName>
    </recommendedName>
</protein>
<feature type="signal peptide" evidence="1">
    <location>
        <begin position="1"/>
        <end position="23"/>
    </location>
</feature>
<keyword evidence="1" id="KW-0732">Signal</keyword>
<organism evidence="2 3">
    <name type="scientific">Tenacibaculum vairaonense</name>
    <dbReference type="NCBI Taxonomy" id="3137860"/>
    <lineage>
        <taxon>Bacteria</taxon>
        <taxon>Pseudomonadati</taxon>
        <taxon>Bacteroidota</taxon>
        <taxon>Flavobacteriia</taxon>
        <taxon>Flavobacteriales</taxon>
        <taxon>Flavobacteriaceae</taxon>
        <taxon>Tenacibaculum</taxon>
    </lineage>
</organism>
<accession>A0ABM9PJ01</accession>
<evidence type="ECO:0008006" key="4">
    <source>
        <dbReference type="Google" id="ProtNLM"/>
    </source>
</evidence>
<gene>
    <name evidence="2" type="ORF">T190115A13A_170019</name>
</gene>
<feature type="chain" id="PRO_5045750706" description="DUF4488 domain-containing protein" evidence="1">
    <location>
        <begin position="24"/>
        <end position="162"/>
    </location>
</feature>